<evidence type="ECO:0000313" key="2">
    <source>
        <dbReference type="EMBL" id="PDO09672.1"/>
    </source>
</evidence>
<proteinExistence type="predicted"/>
<organism evidence="2 3">
    <name type="scientific">Candidatus Reconcilbacillus cellulovorans</name>
    <dbReference type="NCBI Taxonomy" id="1906605"/>
    <lineage>
        <taxon>Bacteria</taxon>
        <taxon>Bacillati</taxon>
        <taxon>Bacillota</taxon>
        <taxon>Bacilli</taxon>
        <taxon>Bacillales</taxon>
        <taxon>Paenibacillaceae</taxon>
        <taxon>Candidatus Reconcilbacillus</taxon>
    </lineage>
</organism>
<feature type="compositionally biased region" description="Basic and acidic residues" evidence="1">
    <location>
        <begin position="102"/>
        <end position="111"/>
    </location>
</feature>
<comment type="caution">
    <text evidence="2">The sequence shown here is derived from an EMBL/GenBank/DDBJ whole genome shotgun (WGS) entry which is preliminary data.</text>
</comment>
<reference evidence="2 3" key="1">
    <citation type="submission" date="2016-12" db="EMBL/GenBank/DDBJ databases">
        <title>Candidatus Reconcilibacillus cellulovorans genome.</title>
        <authorList>
            <person name="Kolinko S."/>
            <person name="Wu Y.-W."/>
            <person name="Tachea F."/>
            <person name="Denzel E."/>
            <person name="Hiras J."/>
            <person name="Baecker N."/>
            <person name="Chan L.J."/>
            <person name="Eichorst S.A."/>
            <person name="Frey D."/>
            <person name="Adams P.D."/>
            <person name="Pray T."/>
            <person name="Tanjore D."/>
            <person name="Petzold C.J."/>
            <person name="Gladden J.M."/>
            <person name="Simmons B.A."/>
            <person name="Singer S.W."/>
        </authorList>
    </citation>
    <scope>NUCLEOTIDE SEQUENCE [LARGE SCALE GENOMIC DNA]</scope>
    <source>
        <strain evidence="2">JTherm</strain>
    </source>
</reference>
<accession>A0A2A6DYA4</accession>
<feature type="region of interest" description="Disordered" evidence="1">
    <location>
        <begin position="88"/>
        <end position="111"/>
    </location>
</feature>
<dbReference type="Proteomes" id="UP000243688">
    <property type="component" value="Unassembled WGS sequence"/>
</dbReference>
<dbReference type="AlphaFoldDB" id="A0A2A6DYA4"/>
<feature type="compositionally biased region" description="Low complexity" evidence="1">
    <location>
        <begin position="92"/>
        <end position="101"/>
    </location>
</feature>
<evidence type="ECO:0000256" key="1">
    <source>
        <dbReference type="SAM" id="MobiDB-lite"/>
    </source>
</evidence>
<protein>
    <submittedName>
        <fullName evidence="2">Uncharacterized protein</fullName>
    </submittedName>
</protein>
<evidence type="ECO:0000313" key="3">
    <source>
        <dbReference type="Proteomes" id="UP000243688"/>
    </source>
</evidence>
<sequence length="111" mass="12130">MFHGDFLSTAFETFPRFSVLHFSIGHGKSCPKAGAGRKTKAGASKGAGFRFLLSLVDYSAGGHHPQPSKYGIQLEKMSGGVKLRLKADRGRPGQFGFGPRQPADRRRLSYF</sequence>
<dbReference type="EMBL" id="MOXJ01000031">
    <property type="protein sequence ID" value="PDO09672.1"/>
    <property type="molecule type" value="Genomic_DNA"/>
</dbReference>
<gene>
    <name evidence="2" type="ORF">BLM47_11230</name>
</gene>
<name>A0A2A6DYA4_9BACL</name>